<keyword evidence="4" id="KW-1185">Reference proteome</keyword>
<dbReference type="PANTHER" id="PTHR37302">
    <property type="entry name" value="SLR1116 PROTEIN"/>
    <property type="match status" value="1"/>
</dbReference>
<keyword evidence="2" id="KW-0479">Metal-binding</keyword>
<dbReference type="Proteomes" id="UP000538666">
    <property type="component" value="Unassembled WGS sequence"/>
</dbReference>
<organism evidence="3 4">
    <name type="scientific">Silvibacterium bohemicum</name>
    <dbReference type="NCBI Taxonomy" id="1577686"/>
    <lineage>
        <taxon>Bacteria</taxon>
        <taxon>Pseudomonadati</taxon>
        <taxon>Acidobacteriota</taxon>
        <taxon>Terriglobia</taxon>
        <taxon>Terriglobales</taxon>
        <taxon>Acidobacteriaceae</taxon>
        <taxon>Silvibacterium</taxon>
    </lineage>
</organism>
<evidence type="ECO:0000313" key="4">
    <source>
        <dbReference type="Proteomes" id="UP000538666"/>
    </source>
</evidence>
<reference evidence="3 4" key="1">
    <citation type="submission" date="2020-08" db="EMBL/GenBank/DDBJ databases">
        <title>Genomic Encyclopedia of Type Strains, Phase IV (KMG-IV): sequencing the most valuable type-strain genomes for metagenomic binning, comparative biology and taxonomic classification.</title>
        <authorList>
            <person name="Goeker M."/>
        </authorList>
    </citation>
    <scope>NUCLEOTIDE SEQUENCE [LARGE SCALE GENOMIC DNA]</scope>
    <source>
        <strain evidence="3 4">DSM 103733</strain>
    </source>
</reference>
<sequence>MSHTAVTLEDLLADFEATAAKWKQFFAANPAAAEAETDIAGSSNIGELVWHIYGGAVRLSERLLGEAVSDWGAMGPKNLEKAWDLQARAAGNLRRFLDTTNDAALDEVFYFQTRTAGEVGGSRRKLCLHVFVHAIRHWAQIGPIVRQHGYPPNWMQDILFSEAFV</sequence>
<dbReference type="OrthoDB" id="119841at2"/>
<evidence type="ECO:0000313" key="3">
    <source>
        <dbReference type="EMBL" id="MBB6146947.1"/>
    </source>
</evidence>
<dbReference type="AlphaFoldDB" id="A0A841K2Z8"/>
<dbReference type="PANTHER" id="PTHR37302:SF3">
    <property type="entry name" value="DAMAGE-INDUCIBLE PROTEIN DINB"/>
    <property type="match status" value="1"/>
</dbReference>
<dbReference type="EMBL" id="JACHEK010000011">
    <property type="protein sequence ID" value="MBB6146947.1"/>
    <property type="molecule type" value="Genomic_DNA"/>
</dbReference>
<comment type="caution">
    <text evidence="3">The sequence shown here is derived from an EMBL/GenBank/DDBJ whole genome shotgun (WGS) entry which is preliminary data.</text>
</comment>
<dbReference type="GO" id="GO:0046872">
    <property type="term" value="F:metal ion binding"/>
    <property type="evidence" value="ECO:0007669"/>
    <property type="project" value="UniProtKB-KW"/>
</dbReference>
<accession>A0A841K2Z8</accession>
<dbReference type="InterPro" id="IPR007837">
    <property type="entry name" value="DinB"/>
</dbReference>
<proteinExistence type="inferred from homology"/>
<evidence type="ECO:0000256" key="2">
    <source>
        <dbReference type="ARBA" id="ARBA00022723"/>
    </source>
</evidence>
<dbReference type="InterPro" id="IPR034660">
    <property type="entry name" value="DinB/YfiT-like"/>
</dbReference>
<protein>
    <submittedName>
        <fullName evidence="3">Putative damage-inducible protein DinB</fullName>
    </submittedName>
</protein>
<dbReference type="SUPFAM" id="SSF109854">
    <property type="entry name" value="DinB/YfiT-like putative metalloenzymes"/>
    <property type="match status" value="1"/>
</dbReference>
<dbReference type="RefSeq" id="WP_050061205.1">
    <property type="nucleotide sequence ID" value="NZ_JACHEK010000011.1"/>
</dbReference>
<name>A0A841K2Z8_9BACT</name>
<comment type="similarity">
    <text evidence="1">Belongs to the DinB family.</text>
</comment>
<dbReference type="Pfam" id="PF05163">
    <property type="entry name" value="DinB"/>
    <property type="match status" value="1"/>
</dbReference>
<evidence type="ECO:0000256" key="1">
    <source>
        <dbReference type="ARBA" id="ARBA00008635"/>
    </source>
</evidence>
<dbReference type="Gene3D" id="1.20.120.450">
    <property type="entry name" value="dinb family like domain"/>
    <property type="match status" value="1"/>
</dbReference>
<gene>
    <name evidence="3" type="ORF">HNQ77_004928</name>
</gene>